<accession>A0A972FIF4</accession>
<evidence type="ECO:0000256" key="4">
    <source>
        <dbReference type="ARBA" id="ARBA00022833"/>
    </source>
</evidence>
<dbReference type="InterPro" id="IPR037518">
    <property type="entry name" value="MPN"/>
</dbReference>
<dbReference type="Gene3D" id="3.40.140.10">
    <property type="entry name" value="Cytidine Deaminase, domain 2"/>
    <property type="match status" value="1"/>
</dbReference>
<dbReference type="GO" id="GO:0008237">
    <property type="term" value="F:metallopeptidase activity"/>
    <property type="evidence" value="ECO:0007669"/>
    <property type="project" value="UniProtKB-KW"/>
</dbReference>
<dbReference type="GO" id="GO:0006508">
    <property type="term" value="P:proteolysis"/>
    <property type="evidence" value="ECO:0007669"/>
    <property type="project" value="UniProtKB-KW"/>
</dbReference>
<dbReference type="Proteomes" id="UP000599523">
    <property type="component" value="Unassembled WGS sequence"/>
</dbReference>
<keyword evidence="5" id="KW-0482">Metalloprotease</keyword>
<dbReference type="InterPro" id="IPR025657">
    <property type="entry name" value="RadC_JAB"/>
</dbReference>
<evidence type="ECO:0000256" key="1">
    <source>
        <dbReference type="ARBA" id="ARBA00022670"/>
    </source>
</evidence>
<dbReference type="Pfam" id="PF04002">
    <property type="entry name" value="RadC"/>
    <property type="match status" value="1"/>
</dbReference>
<dbReference type="PANTHER" id="PTHR30471:SF3">
    <property type="entry name" value="UPF0758 PROTEIN YEES-RELATED"/>
    <property type="match status" value="1"/>
</dbReference>
<evidence type="ECO:0000259" key="6">
    <source>
        <dbReference type="PROSITE" id="PS50249"/>
    </source>
</evidence>
<gene>
    <name evidence="7" type="primary">radC</name>
    <name evidence="7" type="ORF">GPA21_07910</name>
</gene>
<sequence>MSFVANGSCVESLPVITAPHEDRIIRKAIALLEKRVFTVEPSLNNPSAVRDYLRLKLVAEPDELFVVVFMNTQHQVLACEPLFRGTIDSATVHPRTIVRRALDLNAAAVVFAHQHPSGSTKPSSADCALTQRLQASLALIDVRVLDHIVIGRGKPYSFAESGLL</sequence>
<dbReference type="PROSITE" id="PS50249">
    <property type="entry name" value="MPN"/>
    <property type="match status" value="1"/>
</dbReference>
<feature type="domain" description="MPN" evidence="6">
    <location>
        <begin position="42"/>
        <end position="164"/>
    </location>
</feature>
<dbReference type="GO" id="GO:0046872">
    <property type="term" value="F:metal ion binding"/>
    <property type="evidence" value="ECO:0007669"/>
    <property type="project" value="UniProtKB-KW"/>
</dbReference>
<keyword evidence="3" id="KW-0378">Hydrolase</keyword>
<evidence type="ECO:0000256" key="5">
    <source>
        <dbReference type="ARBA" id="ARBA00023049"/>
    </source>
</evidence>
<dbReference type="EMBL" id="WTVM01000036">
    <property type="protein sequence ID" value="NMG02896.1"/>
    <property type="molecule type" value="Genomic_DNA"/>
</dbReference>
<dbReference type="InterPro" id="IPR001405">
    <property type="entry name" value="UPF0758"/>
</dbReference>
<comment type="caution">
    <text evidence="7">The sequence shown here is derived from an EMBL/GenBank/DDBJ whole genome shotgun (WGS) entry which is preliminary data.</text>
</comment>
<dbReference type="SUPFAM" id="SSF102712">
    <property type="entry name" value="JAB1/MPN domain"/>
    <property type="match status" value="1"/>
</dbReference>
<evidence type="ECO:0000313" key="8">
    <source>
        <dbReference type="Proteomes" id="UP000599523"/>
    </source>
</evidence>
<evidence type="ECO:0000313" key="7">
    <source>
        <dbReference type="EMBL" id="NMG02896.1"/>
    </source>
</evidence>
<keyword evidence="8" id="KW-1185">Reference proteome</keyword>
<keyword evidence="4" id="KW-0862">Zinc</keyword>
<keyword evidence="2" id="KW-0479">Metal-binding</keyword>
<dbReference type="AlphaFoldDB" id="A0A972FIF4"/>
<dbReference type="CDD" id="cd08071">
    <property type="entry name" value="MPN_DUF2466"/>
    <property type="match status" value="1"/>
</dbReference>
<organism evidence="7 8">
    <name type="scientific">Azoarcus taiwanensis</name>
    <dbReference type="NCBI Taxonomy" id="666964"/>
    <lineage>
        <taxon>Bacteria</taxon>
        <taxon>Pseudomonadati</taxon>
        <taxon>Pseudomonadota</taxon>
        <taxon>Betaproteobacteria</taxon>
        <taxon>Rhodocyclales</taxon>
        <taxon>Zoogloeaceae</taxon>
        <taxon>Azoarcus</taxon>
    </lineage>
</organism>
<reference evidence="7" key="1">
    <citation type="submission" date="2019-12" db="EMBL/GenBank/DDBJ databases">
        <title>Comparative genomics gives insights into the taxonomy of the Azoarcus-Aromatoleum group and reveals separate origins of nif in the plant-associated Azoarcus and non-plant-associated Aromatoleum sub-groups.</title>
        <authorList>
            <person name="Lafos M."/>
            <person name="Maluk M."/>
            <person name="Batista M."/>
            <person name="Junghare M."/>
            <person name="Carmona M."/>
            <person name="Faoro H."/>
            <person name="Cruz L.M."/>
            <person name="Battistoni F."/>
            <person name="De Souza E."/>
            <person name="Pedrosa F."/>
            <person name="Chen W.-M."/>
            <person name="Poole P.S."/>
            <person name="Dixon R.A."/>
            <person name="James E.K."/>
        </authorList>
    </citation>
    <scope>NUCLEOTIDE SEQUENCE</scope>
    <source>
        <strain evidence="7">NSC3</strain>
    </source>
</reference>
<keyword evidence="1" id="KW-0645">Protease</keyword>
<dbReference type="PANTHER" id="PTHR30471">
    <property type="entry name" value="DNA REPAIR PROTEIN RADC"/>
    <property type="match status" value="1"/>
</dbReference>
<protein>
    <submittedName>
        <fullName evidence="7">DNA repair protein RadC</fullName>
    </submittedName>
</protein>
<dbReference type="NCBIfam" id="TIGR00608">
    <property type="entry name" value="radc"/>
    <property type="match status" value="1"/>
</dbReference>
<evidence type="ECO:0000256" key="3">
    <source>
        <dbReference type="ARBA" id="ARBA00022801"/>
    </source>
</evidence>
<evidence type="ECO:0000256" key="2">
    <source>
        <dbReference type="ARBA" id="ARBA00022723"/>
    </source>
</evidence>
<proteinExistence type="predicted"/>
<dbReference type="RefSeq" id="WP_168987664.1">
    <property type="nucleotide sequence ID" value="NZ_CAWPHM010000260.1"/>
</dbReference>
<name>A0A972FIF4_9RHOO</name>